<dbReference type="InterPro" id="IPR029063">
    <property type="entry name" value="SAM-dependent_MTases_sf"/>
</dbReference>
<dbReference type="AlphaFoldDB" id="A0A4R8IH16"/>
<evidence type="ECO:0000256" key="4">
    <source>
        <dbReference type="ARBA" id="ARBA00022679"/>
    </source>
</evidence>
<feature type="binding site" evidence="7">
    <location>
        <position position="29"/>
    </location>
    <ligand>
        <name>S-adenosyl-L-methionine</name>
        <dbReference type="ChEBI" id="CHEBI:59789"/>
    </ligand>
</feature>
<evidence type="ECO:0000256" key="6">
    <source>
        <dbReference type="ARBA" id="ARBA00047942"/>
    </source>
</evidence>
<evidence type="ECO:0000313" key="11">
    <source>
        <dbReference type="Proteomes" id="UP000294914"/>
    </source>
</evidence>
<dbReference type="PRINTS" id="PR00505">
    <property type="entry name" value="D12N6MTFRASE"/>
</dbReference>
<dbReference type="Pfam" id="PF02086">
    <property type="entry name" value="MethyltransfD12"/>
    <property type="match status" value="1"/>
</dbReference>
<evidence type="ECO:0000256" key="3">
    <source>
        <dbReference type="ARBA" id="ARBA00022603"/>
    </source>
</evidence>
<evidence type="ECO:0000256" key="1">
    <source>
        <dbReference type="ARBA" id="ARBA00006594"/>
    </source>
</evidence>
<name>A0A4R8IH16_9GAMM</name>
<comment type="catalytic activity">
    <reaction evidence="6 8">
        <text>a 2'-deoxyadenosine in DNA + S-adenosyl-L-methionine = an N(6)-methyl-2'-deoxyadenosine in DNA + S-adenosyl-L-homocysteine + H(+)</text>
        <dbReference type="Rhea" id="RHEA:15197"/>
        <dbReference type="Rhea" id="RHEA-COMP:12418"/>
        <dbReference type="Rhea" id="RHEA-COMP:12419"/>
        <dbReference type="ChEBI" id="CHEBI:15378"/>
        <dbReference type="ChEBI" id="CHEBI:57856"/>
        <dbReference type="ChEBI" id="CHEBI:59789"/>
        <dbReference type="ChEBI" id="CHEBI:90615"/>
        <dbReference type="ChEBI" id="CHEBI:90616"/>
        <dbReference type="EC" id="2.1.1.72"/>
    </reaction>
</comment>
<dbReference type="Gene3D" id="1.10.1020.10">
    <property type="entry name" value="Adenine-specific Methyltransferase, Domain 2"/>
    <property type="match status" value="1"/>
</dbReference>
<proteinExistence type="inferred from homology"/>
<dbReference type="GO" id="GO:0043565">
    <property type="term" value="F:sequence-specific DNA binding"/>
    <property type="evidence" value="ECO:0007669"/>
    <property type="project" value="TreeGrafter"/>
</dbReference>
<dbReference type="PANTHER" id="PTHR30481">
    <property type="entry name" value="DNA ADENINE METHYLASE"/>
    <property type="match status" value="1"/>
</dbReference>
<dbReference type="GO" id="GO:1904047">
    <property type="term" value="F:S-adenosyl-L-methionine binding"/>
    <property type="evidence" value="ECO:0007669"/>
    <property type="project" value="TreeGrafter"/>
</dbReference>
<evidence type="ECO:0000256" key="5">
    <source>
        <dbReference type="ARBA" id="ARBA00022691"/>
    </source>
</evidence>
<protein>
    <recommendedName>
        <fullName evidence="2 8">Site-specific DNA-methyltransferase (adenine-specific)</fullName>
        <ecNumber evidence="2 8">2.1.1.72</ecNumber>
    </recommendedName>
</protein>
<sequence>MAVSSAAMAPLRKPPRRPEPARQRPFLKWAGNKYRILEHILPMLPEGKRLIEPFAGSAALFLNSDYDHYLLSDRNADLISLYNLLKQDGPAFIDYCAQYFVTRNNQEKRYYRLREQFNACDDPHQRAALFIYLNRHGYNGLCRYNAGGGFNVPFGRYKRPYFPEKEMLAFHYKAQRATFRVSDFEQAMQQARRGDVIYCDPPYVPLSTSANFTTYSAGGFSLDDQQHLADLAQSCARKDIPVLISNHNTAYTRKIYRQADKNKRFKVQRYISCNGKKRNSASEILALFK</sequence>
<evidence type="ECO:0000256" key="7">
    <source>
        <dbReference type="PIRSR" id="PIRSR000398-1"/>
    </source>
</evidence>
<feature type="binding site" evidence="7">
    <location>
        <position position="200"/>
    </location>
    <ligand>
        <name>S-adenosyl-L-methionine</name>
        <dbReference type="ChEBI" id="CHEBI:59789"/>
    </ligand>
</feature>
<dbReference type="GO" id="GO:0006298">
    <property type="term" value="P:mismatch repair"/>
    <property type="evidence" value="ECO:0007669"/>
    <property type="project" value="TreeGrafter"/>
</dbReference>
<organism evidence="10 11">
    <name type="scientific">Thiohalophilus thiocyanatoxydans</name>
    <dbReference type="NCBI Taxonomy" id="381308"/>
    <lineage>
        <taxon>Bacteria</taxon>
        <taxon>Pseudomonadati</taxon>
        <taxon>Pseudomonadota</taxon>
        <taxon>Gammaproteobacteria</taxon>
        <taxon>Thiohalomonadales</taxon>
        <taxon>Thiohalophilaceae</taxon>
        <taxon>Thiohalophilus</taxon>
    </lineage>
</organism>
<dbReference type="InterPro" id="IPR012327">
    <property type="entry name" value="MeTrfase_D12"/>
</dbReference>
<keyword evidence="11" id="KW-1185">Reference proteome</keyword>
<feature type="region of interest" description="Disordered" evidence="9">
    <location>
        <begin position="1"/>
        <end position="22"/>
    </location>
</feature>
<evidence type="ECO:0000313" key="10">
    <source>
        <dbReference type="EMBL" id="TDX99363.1"/>
    </source>
</evidence>
<keyword evidence="4 8" id="KW-0808">Transferase</keyword>
<keyword evidence="3 8" id="KW-0489">Methyltransferase</keyword>
<comment type="caution">
    <text evidence="10">The sequence shown here is derived from an EMBL/GenBank/DDBJ whole genome shotgun (WGS) entry which is preliminary data.</text>
</comment>
<gene>
    <name evidence="10" type="ORF">EDC23_2576</name>
</gene>
<feature type="binding site" evidence="7">
    <location>
        <position position="33"/>
    </location>
    <ligand>
        <name>S-adenosyl-L-methionine</name>
        <dbReference type="ChEBI" id="CHEBI:59789"/>
    </ligand>
</feature>
<dbReference type="InterPro" id="IPR023095">
    <property type="entry name" value="Ade_MeTrfase_dom_2"/>
</dbReference>
<dbReference type="NCBIfam" id="TIGR00571">
    <property type="entry name" value="dam"/>
    <property type="match status" value="1"/>
</dbReference>
<dbReference type="Proteomes" id="UP000294914">
    <property type="component" value="Unassembled WGS sequence"/>
</dbReference>
<dbReference type="InterPro" id="IPR012263">
    <property type="entry name" value="M_m6A_EcoRV"/>
</dbReference>
<reference evidence="10 11" key="1">
    <citation type="submission" date="2019-03" db="EMBL/GenBank/DDBJ databases">
        <title>Genomic Encyclopedia of Type Strains, Phase IV (KMG-IV): sequencing the most valuable type-strain genomes for metagenomic binning, comparative biology and taxonomic classification.</title>
        <authorList>
            <person name="Goeker M."/>
        </authorList>
    </citation>
    <scope>NUCLEOTIDE SEQUENCE [LARGE SCALE GENOMIC DNA]</scope>
    <source>
        <strain evidence="10 11">DSM 16326</strain>
    </source>
</reference>
<dbReference type="SUPFAM" id="SSF53335">
    <property type="entry name" value="S-adenosyl-L-methionine-dependent methyltransferases"/>
    <property type="match status" value="1"/>
</dbReference>
<dbReference type="PANTHER" id="PTHR30481:SF3">
    <property type="entry name" value="DNA ADENINE METHYLASE"/>
    <property type="match status" value="1"/>
</dbReference>
<dbReference type="GO" id="GO:0032259">
    <property type="term" value="P:methylation"/>
    <property type="evidence" value="ECO:0007669"/>
    <property type="project" value="UniProtKB-KW"/>
</dbReference>
<accession>A0A4R8IH16</accession>
<dbReference type="EMBL" id="SOQX01000008">
    <property type="protein sequence ID" value="TDX99363.1"/>
    <property type="molecule type" value="Genomic_DNA"/>
</dbReference>
<dbReference type="GO" id="GO:0009007">
    <property type="term" value="F:site-specific DNA-methyltransferase (adenine-specific) activity"/>
    <property type="evidence" value="ECO:0007669"/>
    <property type="project" value="UniProtKB-UniRule"/>
</dbReference>
<keyword evidence="5 8" id="KW-0949">S-adenosyl-L-methionine</keyword>
<dbReference type="PROSITE" id="PS00092">
    <property type="entry name" value="N6_MTASE"/>
    <property type="match status" value="1"/>
</dbReference>
<dbReference type="InterPro" id="IPR002052">
    <property type="entry name" value="DNA_methylase_N6_adenine_CS"/>
</dbReference>
<feature type="binding site" evidence="7">
    <location>
        <position position="73"/>
    </location>
    <ligand>
        <name>S-adenosyl-L-methionine</name>
        <dbReference type="ChEBI" id="CHEBI:59789"/>
    </ligand>
</feature>
<dbReference type="EC" id="2.1.1.72" evidence="2 8"/>
<dbReference type="Gene3D" id="3.40.50.150">
    <property type="entry name" value="Vaccinia Virus protein VP39"/>
    <property type="match status" value="1"/>
</dbReference>
<comment type="similarity">
    <text evidence="1 8">Belongs to the N(4)/N(6)-methyltransferase family.</text>
</comment>
<dbReference type="PIRSF" id="PIRSF000398">
    <property type="entry name" value="M_m6A_EcoRV"/>
    <property type="match status" value="1"/>
</dbReference>
<evidence type="ECO:0000256" key="2">
    <source>
        <dbReference type="ARBA" id="ARBA00011900"/>
    </source>
</evidence>
<evidence type="ECO:0000256" key="9">
    <source>
        <dbReference type="SAM" id="MobiDB-lite"/>
    </source>
</evidence>
<evidence type="ECO:0000256" key="8">
    <source>
        <dbReference type="RuleBase" id="RU361257"/>
    </source>
</evidence>
<dbReference type="GO" id="GO:0009307">
    <property type="term" value="P:DNA restriction-modification system"/>
    <property type="evidence" value="ECO:0007669"/>
    <property type="project" value="InterPro"/>
</dbReference>